<reference evidence="2 3" key="1">
    <citation type="submission" date="2015-09" db="EMBL/GenBank/DDBJ databases">
        <title>Sorangium comparison.</title>
        <authorList>
            <person name="Zaburannyi N."/>
            <person name="Bunk B."/>
            <person name="Overmann J."/>
            <person name="Mueller R."/>
        </authorList>
    </citation>
    <scope>NUCLEOTIDE SEQUENCE [LARGE SCALE GENOMIC DNA]</scope>
    <source>
        <strain evidence="2 3">So ce836</strain>
    </source>
</reference>
<feature type="compositionally biased region" description="Pro residues" evidence="1">
    <location>
        <begin position="179"/>
        <end position="195"/>
    </location>
</feature>
<protein>
    <recommendedName>
        <fullName evidence="4">ImpA N-terminal domain-containing protein</fullName>
    </recommendedName>
</protein>
<organism evidence="2 3">
    <name type="scientific">Sorangium cellulosum</name>
    <name type="common">Polyangium cellulosum</name>
    <dbReference type="NCBI Taxonomy" id="56"/>
    <lineage>
        <taxon>Bacteria</taxon>
        <taxon>Pseudomonadati</taxon>
        <taxon>Myxococcota</taxon>
        <taxon>Polyangia</taxon>
        <taxon>Polyangiales</taxon>
        <taxon>Polyangiaceae</taxon>
        <taxon>Sorangium</taxon>
    </lineage>
</organism>
<name>A0A4P2QGX9_SORCE</name>
<feature type="compositionally biased region" description="Acidic residues" evidence="1">
    <location>
        <begin position="196"/>
        <end position="218"/>
    </location>
</feature>
<evidence type="ECO:0000313" key="3">
    <source>
        <dbReference type="Proteomes" id="UP000295497"/>
    </source>
</evidence>
<dbReference type="Proteomes" id="UP000295497">
    <property type="component" value="Chromosome"/>
</dbReference>
<accession>A0A4P2QGX9</accession>
<proteinExistence type="predicted"/>
<sequence>MFDTATVARALEGPGQDVAEATVEEVTRLAQAGEPRAAAEQAARAIRAGCTDVRLIAAFLLGAFDERGPAALPAMLEALASAIGRRWAALRPEARRDRAVDSALCLLFRSVKSSIDYRESQRDATWRAWSARVERDLARACADAAATLDAAISERIASPRCAMELAGLRARVDLCLQRLPPPPDPPPQPAAAPEPPEPEELDPPDAEAEPAEAAEGADDAGAQGEPPEESRPAPAASAPGARLIEVSPALERFIRKLEVFADLLERGETGKAAIVARDIKAAVDHFDPRVYLPRLLSPYFRLLSANIETIAPHWEAAETPAWQALEQLYQVDLEAFLEH</sequence>
<dbReference type="NCBIfam" id="NF041244">
    <property type="entry name" value="IglI_fam"/>
    <property type="match status" value="1"/>
</dbReference>
<dbReference type="EMBL" id="CP012672">
    <property type="protein sequence ID" value="AUX29120.1"/>
    <property type="molecule type" value="Genomic_DNA"/>
</dbReference>
<evidence type="ECO:0000313" key="2">
    <source>
        <dbReference type="EMBL" id="AUX29120.1"/>
    </source>
</evidence>
<evidence type="ECO:0000256" key="1">
    <source>
        <dbReference type="SAM" id="MobiDB-lite"/>
    </source>
</evidence>
<gene>
    <name evidence="2" type="ORF">SOCE836_012070</name>
</gene>
<evidence type="ECO:0008006" key="4">
    <source>
        <dbReference type="Google" id="ProtNLM"/>
    </source>
</evidence>
<dbReference type="RefSeq" id="WP_129573344.1">
    <property type="nucleotide sequence ID" value="NZ_CP012672.1"/>
</dbReference>
<dbReference type="AlphaFoldDB" id="A0A4P2QGX9"/>
<feature type="region of interest" description="Disordered" evidence="1">
    <location>
        <begin position="176"/>
        <end position="240"/>
    </location>
</feature>